<feature type="region of interest" description="Disordered" evidence="1">
    <location>
        <begin position="327"/>
        <end position="394"/>
    </location>
</feature>
<feature type="region of interest" description="Disordered" evidence="1">
    <location>
        <begin position="266"/>
        <end position="309"/>
    </location>
</feature>
<feature type="compositionally biased region" description="Basic residues" evidence="1">
    <location>
        <begin position="490"/>
        <end position="502"/>
    </location>
</feature>
<feature type="compositionally biased region" description="Basic and acidic residues" evidence="1">
    <location>
        <begin position="1215"/>
        <end position="1247"/>
    </location>
</feature>
<protein>
    <submittedName>
        <fullName evidence="2">Uncharacterized protein</fullName>
    </submittedName>
</protein>
<organism evidence="2 3">
    <name type="scientific">Rhynocoris fuscipes</name>
    <dbReference type="NCBI Taxonomy" id="488301"/>
    <lineage>
        <taxon>Eukaryota</taxon>
        <taxon>Metazoa</taxon>
        <taxon>Ecdysozoa</taxon>
        <taxon>Arthropoda</taxon>
        <taxon>Hexapoda</taxon>
        <taxon>Insecta</taxon>
        <taxon>Pterygota</taxon>
        <taxon>Neoptera</taxon>
        <taxon>Paraneoptera</taxon>
        <taxon>Hemiptera</taxon>
        <taxon>Heteroptera</taxon>
        <taxon>Panheteroptera</taxon>
        <taxon>Cimicomorpha</taxon>
        <taxon>Reduviidae</taxon>
        <taxon>Harpactorinae</taxon>
        <taxon>Harpactorini</taxon>
        <taxon>Rhynocoris</taxon>
    </lineage>
</organism>
<feature type="region of interest" description="Disordered" evidence="1">
    <location>
        <begin position="1695"/>
        <end position="1748"/>
    </location>
</feature>
<feature type="region of interest" description="Disordered" evidence="1">
    <location>
        <begin position="1330"/>
        <end position="1377"/>
    </location>
</feature>
<evidence type="ECO:0000313" key="2">
    <source>
        <dbReference type="EMBL" id="KAK9502887.1"/>
    </source>
</evidence>
<feature type="compositionally biased region" description="Basic and acidic residues" evidence="1">
    <location>
        <begin position="1826"/>
        <end position="1843"/>
    </location>
</feature>
<feature type="compositionally biased region" description="Low complexity" evidence="1">
    <location>
        <begin position="595"/>
        <end position="605"/>
    </location>
</feature>
<feature type="compositionally biased region" description="Low complexity" evidence="1">
    <location>
        <begin position="1773"/>
        <end position="1782"/>
    </location>
</feature>
<feature type="region of interest" description="Disordered" evidence="1">
    <location>
        <begin position="443"/>
        <end position="513"/>
    </location>
</feature>
<feature type="compositionally biased region" description="Basic and acidic residues" evidence="1">
    <location>
        <begin position="884"/>
        <end position="897"/>
    </location>
</feature>
<feature type="region of interest" description="Disordered" evidence="1">
    <location>
        <begin position="1824"/>
        <end position="1893"/>
    </location>
</feature>
<feature type="region of interest" description="Disordered" evidence="1">
    <location>
        <begin position="530"/>
        <end position="655"/>
    </location>
</feature>
<feature type="compositionally biased region" description="Basic and acidic residues" evidence="1">
    <location>
        <begin position="1878"/>
        <end position="1893"/>
    </location>
</feature>
<feature type="compositionally biased region" description="Basic and acidic residues" evidence="1">
    <location>
        <begin position="1784"/>
        <end position="1797"/>
    </location>
</feature>
<evidence type="ECO:0000313" key="3">
    <source>
        <dbReference type="Proteomes" id="UP001461498"/>
    </source>
</evidence>
<feature type="region of interest" description="Disordered" evidence="1">
    <location>
        <begin position="197"/>
        <end position="216"/>
    </location>
</feature>
<comment type="caution">
    <text evidence="2">The sequence shown here is derived from an EMBL/GenBank/DDBJ whole genome shotgun (WGS) entry which is preliminary data.</text>
</comment>
<feature type="compositionally biased region" description="Pro residues" evidence="1">
    <location>
        <begin position="1703"/>
        <end position="1716"/>
    </location>
</feature>
<feature type="region of interest" description="Disordered" evidence="1">
    <location>
        <begin position="1523"/>
        <end position="1552"/>
    </location>
</feature>
<feature type="region of interest" description="Disordered" evidence="1">
    <location>
        <begin position="1760"/>
        <end position="1806"/>
    </location>
</feature>
<feature type="compositionally biased region" description="Basic and acidic residues" evidence="1">
    <location>
        <begin position="375"/>
        <end position="387"/>
    </location>
</feature>
<accession>A0AAW1D1Y8</accession>
<sequence length="1893" mass="215970">MEINENLEEVNQTNTLTPYNLPDIQDIKRELCDEDLTSRLDKYDDLDFDPFHEKIFRTLSANFNRNGLTKSTLKGPPNPCVFLKYRDIDDAFVDMVISDSVSKFKNNKCPPKKIDLKHFKDNFFSFDFNDYEDPQSQNSDSESETVCESESFIEPSQSEADIHDVYNSDIESNITEDTDLLSLDNFTNSGYSRHVRLEKLNNDTNTSKSTDSSLSPLKGTVRDVRIMVEKLQCNLPDGNNFEAGNSLREISSKSCGTKIRQVAKKKTGGMVINSNLPESNDTESNKEPKSNQPSNEDNLVPDGFDKMTRSDRRKLEKIIAESRANLVSGSDGDLDNISFEKESDGTSTTVKESNSTSNEIEAASTSTETKSASTTDEKESNNRSNEKEEVDAACNEDKLNENELLKSVVKNTILDFLIKSKGLKLGKEKVDLISDEISKKLNSFIPDEDGGTDADDQASINAGIPSTDDNKVESLAPTKSNESNEDNISKKRPTPPKKRTTKRTTSAHTRKRLEEFQEIARDIINCELSTPLVDELEEPLRPNTRQSLGKNDKEVNVDDIPEEPRRPITRQSLAKNDKDKNLTGDENEELRKTTNRQPTTKTNTDTLDDVQEEPRRPVTRQSLTKNDKIGLPNELPKESKRQPNTTTKIPPAKNDKDVIMIRDEEAKKPTIRQIVKDVECVTVPDDDVLEEPRRPATRRFLAKNDKDIITIDLDKEEPKKIVTRKTVSELGRSRSLGSTLSSSLDSEIDEPIRRTTRQSLQKQKEEISKGSPECSVLTDELKPEITVSKRKNNARTKKNSSRKGGSKRRSHNKKIDVEAVSRDSSVVGIDTNEDSIISLSDSDTSKSSKIADSSVFSGHTILKASADSTTFETDPNDETEVTASDEKSHRSPNDSHNEFNVVKATDKDSSSLDSEITSNKSTIHVNSEKNLDEQHSRSESDKNYLADEGICLPDTSISVGSFSNWGNSDSGSDTSDDNLKNVSKLVEDLLDESIKDKLSQNQESTEGSPCKKPLNALLHPSNDKKVPQPVDEPFQILNDMITDIEERLLKEESEANKIRTEHELSKDIDKCSLPEKESINFPSVITEVSADSTSFLNYTMDDSFKLMIDEGTPQKETINEEDSPNQPSVEMENNSEKPEAETSAVLTNSSNDTCSIEELNKEAIVGSKQEVEKSGTEVSDLKEDDKKSEESEKAVEISHSELSSLKDVNKQPLIESKKETDVSSKEEIMSDKPEEKFTDQRINDKDTPSSNSIDQKLSSFCKPLTIEQKIAQLTKRDPRLVNDKKIPAITRDPRLRKNLPNVEKRENVSSVQIISVSKVNEEKVKLPEKLEPKIPETKLVEPLRMEHKPPESKHSEEKKKMNDQKSPEQKSSEQKLVVSKISEPKIVSSLPEASTVSLLKDLGGTSPQETDEKLLVQSQKTIKSLFDFNYEPNRKKRFKKAEIDEELLYKTPLSDLHDTQSERSTYEREKDYKKKKLFPEGRRVRIVTEERGKTISALRRVRTVDETTEERRDYNQATVASNSQSCFRRESQAQSNFARPNSEVSQLRADRRYSEEDRYSKETYEEKTFYSERKEIFPSGSSENYEQGSCIRRLVTETSYSETVHSRNNFQDNHIYSRREFYRRNRYTHDHDHLGNSSRLLENSSNIRNDNEIYPQHNNFPAIDEPTFNVSAYPPVSFLPEPMYSQEEDLDQSFGNMETESFSPPPSDICPPPPLIRSPTSELGRRDNYCPSPPRIGRRNSNEQREYEEFSRAYHRNYDSERGFRGRNNNCTRGQSSGNFRRGNGRDFHRRREESPPRKRFAGENFRGRDDDRVVRWRRSPSWSPERQRRWSRERSPLQREPHPWNSPREVIHPWNSPPREQHPWNSPPRNRSPSPPRRRDNYRDRSSYYHRY</sequence>
<feature type="compositionally biased region" description="Acidic residues" evidence="1">
    <location>
        <begin position="446"/>
        <end position="456"/>
    </location>
</feature>
<dbReference type="Proteomes" id="UP001461498">
    <property type="component" value="Unassembled WGS sequence"/>
</dbReference>
<feature type="region of interest" description="Disordered" evidence="1">
    <location>
        <begin position="1116"/>
        <end position="1255"/>
    </location>
</feature>
<feature type="compositionally biased region" description="Basic and acidic residues" evidence="1">
    <location>
        <begin position="926"/>
        <end position="942"/>
    </location>
</feature>
<feature type="compositionally biased region" description="Polar residues" evidence="1">
    <location>
        <begin position="345"/>
        <end position="354"/>
    </location>
</feature>
<feature type="compositionally biased region" description="Polar residues" evidence="1">
    <location>
        <begin position="1144"/>
        <end position="1154"/>
    </location>
</feature>
<proteinExistence type="predicted"/>
<feature type="compositionally biased region" description="Basic residues" evidence="1">
    <location>
        <begin position="788"/>
        <end position="812"/>
    </location>
</feature>
<feature type="compositionally biased region" description="Basic and acidic residues" evidence="1">
    <location>
        <begin position="550"/>
        <end position="566"/>
    </location>
</feature>
<feature type="compositionally biased region" description="Low complexity" evidence="1">
    <location>
        <begin position="202"/>
        <end position="216"/>
    </location>
</feature>
<feature type="compositionally biased region" description="Polar residues" evidence="1">
    <location>
        <begin position="148"/>
        <end position="158"/>
    </location>
</feature>
<feature type="compositionally biased region" description="Basic and acidic residues" evidence="1">
    <location>
        <begin position="1330"/>
        <end position="1373"/>
    </location>
</feature>
<feature type="compositionally biased region" description="Basic and acidic residues" evidence="1">
    <location>
        <begin position="1169"/>
        <end position="1199"/>
    </location>
</feature>
<keyword evidence="3" id="KW-1185">Reference proteome</keyword>
<feature type="region of interest" description="Disordered" evidence="1">
    <location>
        <begin position="998"/>
        <end position="1030"/>
    </location>
</feature>
<feature type="compositionally biased region" description="Low complexity" evidence="1">
    <location>
        <begin position="728"/>
        <end position="745"/>
    </location>
</feature>
<feature type="region of interest" description="Disordered" evidence="1">
    <location>
        <begin position="726"/>
        <end position="942"/>
    </location>
</feature>
<evidence type="ECO:0000256" key="1">
    <source>
        <dbReference type="SAM" id="MobiDB-lite"/>
    </source>
</evidence>
<gene>
    <name evidence="2" type="ORF">O3M35_011574</name>
</gene>
<feature type="compositionally biased region" description="Low complexity" evidence="1">
    <location>
        <begin position="834"/>
        <end position="854"/>
    </location>
</feature>
<feature type="compositionally biased region" description="Polar residues" evidence="1">
    <location>
        <begin position="1523"/>
        <end position="1545"/>
    </location>
</feature>
<feature type="compositionally biased region" description="Low complexity" evidence="1">
    <location>
        <begin position="355"/>
        <end position="374"/>
    </location>
</feature>
<reference evidence="2 3" key="1">
    <citation type="submission" date="2022-12" db="EMBL/GenBank/DDBJ databases">
        <title>Chromosome-level genome assembly of true bugs.</title>
        <authorList>
            <person name="Ma L."/>
            <person name="Li H."/>
        </authorList>
    </citation>
    <scope>NUCLEOTIDE SEQUENCE [LARGE SCALE GENOMIC DNA]</scope>
    <source>
        <strain evidence="2">Lab_2022b</strain>
    </source>
</reference>
<name>A0AAW1D1Y8_9HEMI</name>
<feature type="region of interest" description="Disordered" evidence="1">
    <location>
        <begin position="132"/>
        <end position="158"/>
    </location>
</feature>
<feature type="compositionally biased region" description="Polar residues" evidence="1">
    <location>
        <begin position="911"/>
        <end position="925"/>
    </location>
</feature>
<dbReference type="EMBL" id="JAPXFL010000008">
    <property type="protein sequence ID" value="KAK9502887.1"/>
    <property type="molecule type" value="Genomic_DNA"/>
</dbReference>